<feature type="signal peptide" evidence="2">
    <location>
        <begin position="1"/>
        <end position="20"/>
    </location>
</feature>
<reference evidence="3 4" key="1">
    <citation type="submission" date="2015-03" db="EMBL/GenBank/DDBJ databases">
        <authorList>
            <consortium name="Pathogen Informatics"/>
            <person name="Murphy D."/>
        </authorList>
    </citation>
    <scope>NUCLEOTIDE SEQUENCE [LARGE SCALE GENOMIC DNA]</scope>
    <source>
        <strain evidence="4">type strain: CIP110230</strain>
    </source>
</reference>
<accession>A0ABP1ZZN3</accession>
<name>A0ABP1ZZN3_9GAMM</name>
<protein>
    <recommendedName>
        <fullName evidence="5">Lipoprotein</fullName>
    </recommendedName>
</protein>
<dbReference type="PROSITE" id="PS51257">
    <property type="entry name" value="PROKAR_LIPOPROTEIN"/>
    <property type="match status" value="1"/>
</dbReference>
<evidence type="ECO:0000256" key="2">
    <source>
        <dbReference type="SAM" id="SignalP"/>
    </source>
</evidence>
<evidence type="ECO:0000256" key="1">
    <source>
        <dbReference type="SAM" id="MobiDB-lite"/>
    </source>
</evidence>
<dbReference type="EMBL" id="CWJL01000075">
    <property type="protein sequence ID" value="CRY69622.1"/>
    <property type="molecule type" value="Genomic_DNA"/>
</dbReference>
<gene>
    <name evidence="3" type="ORF">ERS137968_04774</name>
</gene>
<evidence type="ECO:0008006" key="5">
    <source>
        <dbReference type="Google" id="ProtNLM"/>
    </source>
</evidence>
<dbReference type="Proteomes" id="UP000044625">
    <property type="component" value="Unassembled WGS sequence"/>
</dbReference>
<organism evidence="3 4">
    <name type="scientific">Yersinia pekkanenii</name>
    <dbReference type="NCBI Taxonomy" id="1288385"/>
    <lineage>
        <taxon>Bacteria</taxon>
        <taxon>Pseudomonadati</taxon>
        <taxon>Pseudomonadota</taxon>
        <taxon>Gammaproteobacteria</taxon>
        <taxon>Enterobacterales</taxon>
        <taxon>Yersiniaceae</taxon>
        <taxon>Yersinia</taxon>
    </lineage>
</organism>
<feature type="chain" id="PRO_5046574395" description="Lipoprotein" evidence="2">
    <location>
        <begin position="21"/>
        <end position="74"/>
    </location>
</feature>
<proteinExistence type="predicted"/>
<feature type="compositionally biased region" description="Polar residues" evidence="1">
    <location>
        <begin position="56"/>
        <end position="74"/>
    </location>
</feature>
<feature type="region of interest" description="Disordered" evidence="1">
    <location>
        <begin position="54"/>
        <end position="74"/>
    </location>
</feature>
<evidence type="ECO:0000313" key="3">
    <source>
        <dbReference type="EMBL" id="CRY69622.1"/>
    </source>
</evidence>
<sequence length="74" mass="7763">MMRLNKMALPILALGLTACASTSQPSVTPIVISECNPPPAALYQLPTKPSPPLTGYHQTIFSPTPQITESGASN</sequence>
<evidence type="ECO:0000313" key="4">
    <source>
        <dbReference type="Proteomes" id="UP000044625"/>
    </source>
</evidence>
<keyword evidence="2" id="KW-0732">Signal</keyword>
<keyword evidence="4" id="KW-1185">Reference proteome</keyword>
<comment type="caution">
    <text evidence="3">The sequence shown here is derived from an EMBL/GenBank/DDBJ whole genome shotgun (WGS) entry which is preliminary data.</text>
</comment>